<accession>A0A1Z4UZA6</accession>
<keyword evidence="6" id="KW-0793">Thylakoid</keyword>
<evidence type="ECO:0000313" key="9">
    <source>
        <dbReference type="EMBL" id="BAZ84601.1"/>
    </source>
</evidence>
<evidence type="ECO:0000256" key="3">
    <source>
        <dbReference type="ARBA" id="ARBA00022748"/>
    </source>
</evidence>
<dbReference type="RefSeq" id="WP_096664278.1">
    <property type="nucleotide sequence ID" value="NZ_AP018316.1"/>
</dbReference>
<evidence type="ECO:0000256" key="6">
    <source>
        <dbReference type="HAMAP-Rule" id="MF_01392"/>
    </source>
</evidence>
<feature type="transmembrane region" description="Helical" evidence="7">
    <location>
        <begin position="32"/>
        <end position="52"/>
    </location>
</feature>
<keyword evidence="4 6" id="KW-1133">Transmembrane helix</keyword>
<comment type="function">
    <text evidence="6">Required during biogenesis of c-type cytochromes (cytochrome c6 and cytochrome f) at the step of heme attachment.</text>
</comment>
<dbReference type="InterPro" id="IPR023494">
    <property type="entry name" value="Cyt_c_bgen_Ccs1/CcsB/ResB"/>
</dbReference>
<reference evidence="9 10" key="1">
    <citation type="submission" date="2017-06" db="EMBL/GenBank/DDBJ databases">
        <title>Genome sequencing of cyanobaciteial culture collection at National Institute for Environmental Studies (NIES).</title>
        <authorList>
            <person name="Hirose Y."/>
            <person name="Shimura Y."/>
            <person name="Fujisawa T."/>
            <person name="Nakamura Y."/>
            <person name="Kawachi M."/>
        </authorList>
    </citation>
    <scope>NUCLEOTIDE SEQUENCE [LARGE SCALE GENOMIC DNA]</scope>
    <source>
        <strain evidence="9 10">NIES-806</strain>
    </source>
</reference>
<dbReference type="EMBL" id="AP018316">
    <property type="protein sequence ID" value="BAZ84601.1"/>
    <property type="molecule type" value="Genomic_DNA"/>
</dbReference>
<evidence type="ECO:0000256" key="2">
    <source>
        <dbReference type="ARBA" id="ARBA00022692"/>
    </source>
</evidence>
<dbReference type="Proteomes" id="UP000218702">
    <property type="component" value="Chromosome"/>
</dbReference>
<comment type="subunit">
    <text evidence="6">May interact with CcsA.</text>
</comment>
<dbReference type="PANTHER" id="PTHR31566">
    <property type="entry name" value="CYTOCHROME C BIOGENESIS PROTEIN CCS1, CHLOROPLASTIC"/>
    <property type="match status" value="1"/>
</dbReference>
<feature type="transmembrane region" description="Helical" evidence="7">
    <location>
        <begin position="185"/>
        <end position="208"/>
    </location>
</feature>
<protein>
    <recommendedName>
        <fullName evidence="6">Cytochrome c biogenesis protein CcsB</fullName>
    </recommendedName>
</protein>
<dbReference type="HAMAP" id="MF_01392">
    <property type="entry name" value="CytC_Ccs1"/>
    <property type="match status" value="1"/>
</dbReference>
<evidence type="ECO:0000256" key="7">
    <source>
        <dbReference type="SAM" id="Phobius"/>
    </source>
</evidence>
<dbReference type="PANTHER" id="PTHR31566:SF0">
    <property type="entry name" value="CYTOCHROME C BIOGENESIS PROTEIN CCS1, CHLOROPLASTIC"/>
    <property type="match status" value="1"/>
</dbReference>
<comment type="subcellular location">
    <subcellularLocation>
        <location evidence="6">Cellular thylakoid membrane</location>
        <topology evidence="6">Multi-pass membrane protein</topology>
    </subcellularLocation>
    <subcellularLocation>
        <location evidence="1">Membrane</location>
        <topology evidence="1">Multi-pass membrane protein</topology>
    </subcellularLocation>
</comment>
<dbReference type="InterPro" id="IPR007816">
    <property type="entry name" value="ResB-like_domain"/>
</dbReference>
<keyword evidence="10" id="KW-1185">Reference proteome</keyword>
<dbReference type="GO" id="GO:0031676">
    <property type="term" value="C:plasma membrane-derived thylakoid membrane"/>
    <property type="evidence" value="ECO:0007669"/>
    <property type="project" value="UniProtKB-SubCell"/>
</dbReference>
<organism evidence="9 10">
    <name type="scientific">Dolichospermum compactum NIES-806</name>
    <dbReference type="NCBI Taxonomy" id="1973481"/>
    <lineage>
        <taxon>Bacteria</taxon>
        <taxon>Bacillati</taxon>
        <taxon>Cyanobacteriota</taxon>
        <taxon>Cyanophyceae</taxon>
        <taxon>Nostocales</taxon>
        <taxon>Aphanizomenonaceae</taxon>
        <taxon>Dolichospermum</taxon>
        <taxon>Dolichospermum compactum</taxon>
    </lineage>
</organism>
<comment type="similarity">
    <text evidence="6">Belongs to the Ccs1/CcsB family.</text>
</comment>
<keyword evidence="2 6" id="KW-0812">Transmembrane</keyword>
<keyword evidence="3 6" id="KW-0201">Cytochrome c-type biogenesis</keyword>
<evidence type="ECO:0000256" key="4">
    <source>
        <dbReference type="ARBA" id="ARBA00022989"/>
    </source>
</evidence>
<keyword evidence="5 6" id="KW-0472">Membrane</keyword>
<feature type="transmembrane region" description="Helical" evidence="7">
    <location>
        <begin position="398"/>
        <end position="415"/>
    </location>
</feature>
<feature type="transmembrane region" description="Helical" evidence="7">
    <location>
        <begin position="92"/>
        <end position="111"/>
    </location>
</feature>
<evidence type="ECO:0000313" key="10">
    <source>
        <dbReference type="Proteomes" id="UP000218702"/>
    </source>
</evidence>
<dbReference type="OrthoDB" id="9770923at2"/>
<evidence type="ECO:0000256" key="5">
    <source>
        <dbReference type="ARBA" id="ARBA00023136"/>
    </source>
</evidence>
<proteinExistence type="inferred from homology"/>
<feature type="domain" description="ResB-like" evidence="8">
    <location>
        <begin position="377"/>
        <end position="446"/>
    </location>
</feature>
<dbReference type="Pfam" id="PF05140">
    <property type="entry name" value="ResB"/>
    <property type="match status" value="2"/>
</dbReference>
<dbReference type="AlphaFoldDB" id="A0A1Z4UZA6"/>
<dbReference type="KEGG" id="dcm:NIES806_07910"/>
<dbReference type="GO" id="GO:0017004">
    <property type="term" value="P:cytochrome complex assembly"/>
    <property type="evidence" value="ECO:0007669"/>
    <property type="project" value="UniProtKB-UniRule"/>
</dbReference>
<sequence>MTSDQTTSTELSWWLIPGRFIRRQILPVLTDLRLAIILLLVIALFSVSGTVIEQGQLPDFYQSNYPEHPALFGFLSWKVIQVVGLDHVYRTWWFLSLLVLFGTSLTACTFTRQLPALKAAQKWKYYEEPRNFTKLALSAELEGVCLSSVTPILQQKSYRIFQETSQEKDDILYARKGIVGRIGPIIVHIGIVAILLGGIWGAMTGFMAQEMITSGDTFQVKNIVDAGAWSSQDVLKDWSVRINRFWIDYTPTGGINQFYSDMSVLNNDGQEVNHEKIYVNKPLRYHGVVFYQTDWGISNVRVRLNKSPIFQLPMVQLDTKGRGRIWGTWIPTKPDLSEGVSLLAKDLQGMVLIYDAQGKLINTVRAGMSIPVNGVNLQILDIMGSTGLQIKFDPGIPIVYTGFGLLMLGVVMSYFSHSQIWALQKGKTLYIGGKTNRAQVAFEQEILSILEQISSLNKTEKSE</sequence>
<evidence type="ECO:0000259" key="8">
    <source>
        <dbReference type="Pfam" id="PF05140"/>
    </source>
</evidence>
<gene>
    <name evidence="6" type="primary">ccsB</name>
    <name evidence="6" type="synonym">ccs1</name>
    <name evidence="9" type="ORF">NIES806_07910</name>
</gene>
<name>A0A1Z4UZA6_9CYAN</name>
<feature type="domain" description="ResB-like" evidence="8">
    <location>
        <begin position="32"/>
        <end position="308"/>
    </location>
</feature>
<evidence type="ECO:0000256" key="1">
    <source>
        <dbReference type="ARBA" id="ARBA00004141"/>
    </source>
</evidence>